<dbReference type="PROSITE" id="PS51257">
    <property type="entry name" value="PROKAR_LIPOPROTEIN"/>
    <property type="match status" value="1"/>
</dbReference>
<comment type="caution">
    <text evidence="1">The sequence shown here is derived from an EMBL/GenBank/DDBJ whole genome shotgun (WGS) entry which is preliminary data.</text>
</comment>
<evidence type="ECO:0000313" key="1">
    <source>
        <dbReference type="EMBL" id="MBK9985336.1"/>
    </source>
</evidence>
<protein>
    <submittedName>
        <fullName evidence="1">Uncharacterized protein</fullName>
    </submittedName>
</protein>
<gene>
    <name evidence="1" type="ORF">IPP15_23855</name>
</gene>
<accession>A0A9D7SZS3</accession>
<evidence type="ECO:0000313" key="2">
    <source>
        <dbReference type="Proteomes" id="UP000808337"/>
    </source>
</evidence>
<name>A0A9D7SZS3_9BACT</name>
<dbReference type="AlphaFoldDB" id="A0A9D7SZS3"/>
<dbReference type="EMBL" id="JADKGY010000035">
    <property type="protein sequence ID" value="MBK9985336.1"/>
    <property type="molecule type" value="Genomic_DNA"/>
</dbReference>
<organism evidence="1 2">
    <name type="scientific">Candidatus Opimibacter skivensis</name>
    <dbReference type="NCBI Taxonomy" id="2982028"/>
    <lineage>
        <taxon>Bacteria</taxon>
        <taxon>Pseudomonadati</taxon>
        <taxon>Bacteroidota</taxon>
        <taxon>Saprospiria</taxon>
        <taxon>Saprospirales</taxon>
        <taxon>Saprospiraceae</taxon>
        <taxon>Candidatus Opimibacter</taxon>
    </lineage>
</organism>
<proteinExistence type="predicted"/>
<sequence>MQTLKHNHLKRNFLILALGLIAPLFLQSCAKKYAFAISSIVPAAEGSVIVKKDKNKNYNIQLKVANLADPKRLSPPRDMYIVWMETDHSSSTNIGQLKTSSGMMSKALKSSLSTVTSFKPTAFFITAENHADIQYPDGEVVLKTGQISVKN</sequence>
<dbReference type="Proteomes" id="UP000808337">
    <property type="component" value="Unassembled WGS sequence"/>
</dbReference>
<reference evidence="1 2" key="1">
    <citation type="submission" date="2020-10" db="EMBL/GenBank/DDBJ databases">
        <title>Connecting structure to function with the recovery of over 1000 high-quality activated sludge metagenome-assembled genomes encoding full-length rRNA genes using long-read sequencing.</title>
        <authorList>
            <person name="Singleton C.M."/>
            <person name="Petriglieri F."/>
            <person name="Kristensen J.M."/>
            <person name="Kirkegaard R.H."/>
            <person name="Michaelsen T.Y."/>
            <person name="Andersen M.H."/>
            <person name="Karst S.M."/>
            <person name="Dueholm M.S."/>
            <person name="Nielsen P.H."/>
            <person name="Albertsen M."/>
        </authorList>
    </citation>
    <scope>NUCLEOTIDE SEQUENCE [LARGE SCALE GENOMIC DNA]</scope>
    <source>
        <strain evidence="1">Ribe_18-Q3-R11-54_MAXAC.273</strain>
    </source>
</reference>